<feature type="compositionally biased region" description="Polar residues" evidence="1">
    <location>
        <begin position="44"/>
        <end position="57"/>
    </location>
</feature>
<proteinExistence type="predicted"/>
<comment type="caution">
    <text evidence="2">The sequence shown here is derived from an EMBL/GenBank/DDBJ whole genome shotgun (WGS) entry which is preliminary data.</text>
</comment>
<sequence length="85" mass="9329">MDRRGLDIIQMAGGGGPLAYKGETMSRNVPQAHRDDRRRDEAQEATSREQAGVQTEQRAGEKHHAKAPNRTKPGGAKGKNGKRPR</sequence>
<dbReference type="EMBL" id="BONY01000025">
    <property type="protein sequence ID" value="GIH06257.1"/>
    <property type="molecule type" value="Genomic_DNA"/>
</dbReference>
<keyword evidence="3" id="KW-1185">Reference proteome</keyword>
<organism evidence="2 3">
    <name type="scientific">Rhizocola hellebori</name>
    <dbReference type="NCBI Taxonomy" id="1392758"/>
    <lineage>
        <taxon>Bacteria</taxon>
        <taxon>Bacillati</taxon>
        <taxon>Actinomycetota</taxon>
        <taxon>Actinomycetes</taxon>
        <taxon>Micromonosporales</taxon>
        <taxon>Micromonosporaceae</taxon>
        <taxon>Rhizocola</taxon>
    </lineage>
</organism>
<evidence type="ECO:0000256" key="1">
    <source>
        <dbReference type="SAM" id="MobiDB-lite"/>
    </source>
</evidence>
<feature type="compositionally biased region" description="Basic and acidic residues" evidence="1">
    <location>
        <begin position="32"/>
        <end position="42"/>
    </location>
</feature>
<evidence type="ECO:0000313" key="3">
    <source>
        <dbReference type="Proteomes" id="UP000612899"/>
    </source>
</evidence>
<feature type="region of interest" description="Disordered" evidence="1">
    <location>
        <begin position="1"/>
        <end position="85"/>
    </location>
</feature>
<protein>
    <submittedName>
        <fullName evidence="2">Uncharacterized protein</fullName>
    </submittedName>
</protein>
<dbReference type="AlphaFoldDB" id="A0A8J3QAE8"/>
<gene>
    <name evidence="2" type="ORF">Rhe02_43240</name>
</gene>
<dbReference type="Proteomes" id="UP000612899">
    <property type="component" value="Unassembled WGS sequence"/>
</dbReference>
<name>A0A8J3QAE8_9ACTN</name>
<accession>A0A8J3QAE8</accession>
<reference evidence="2" key="1">
    <citation type="submission" date="2021-01" db="EMBL/GenBank/DDBJ databases">
        <title>Whole genome shotgun sequence of Rhizocola hellebori NBRC 109834.</title>
        <authorList>
            <person name="Komaki H."/>
            <person name="Tamura T."/>
        </authorList>
    </citation>
    <scope>NUCLEOTIDE SEQUENCE</scope>
    <source>
        <strain evidence="2">NBRC 109834</strain>
    </source>
</reference>
<evidence type="ECO:0000313" key="2">
    <source>
        <dbReference type="EMBL" id="GIH06257.1"/>
    </source>
</evidence>